<reference evidence="2" key="1">
    <citation type="submission" date="2021-02" db="EMBL/GenBank/DDBJ databases">
        <authorList>
            <person name="Dougan E. K."/>
            <person name="Rhodes N."/>
            <person name="Thang M."/>
            <person name="Chan C."/>
        </authorList>
    </citation>
    <scope>NUCLEOTIDE SEQUENCE</scope>
</reference>
<proteinExistence type="predicted"/>
<feature type="region of interest" description="Disordered" evidence="1">
    <location>
        <begin position="425"/>
        <end position="453"/>
    </location>
</feature>
<dbReference type="EMBL" id="CAJNJA010016253">
    <property type="protein sequence ID" value="CAE7377329.1"/>
    <property type="molecule type" value="Genomic_DNA"/>
</dbReference>
<accession>A0A812QIF4</accession>
<feature type="compositionally biased region" description="Gly residues" evidence="1">
    <location>
        <begin position="1017"/>
        <end position="1026"/>
    </location>
</feature>
<feature type="region of interest" description="Disordered" evidence="1">
    <location>
        <begin position="925"/>
        <end position="1087"/>
    </location>
</feature>
<sequence>MDHLGTRKKIGTTREVCKMFYALMGAHKLDSDVFSVLRLWEWFIALSNQDLGSADKYKGLEETACDYECDKDVPGPYLRMRFEESDDGIYRWRQNIAEEKRSEINGAGGTGVSGTADVLQASEDMGMDLEELMLRGRNVRKLVSIKHSIEQTPPYYFLREEEHEETDEKGSVVMVTCLHVWYKTLQGEVYYRRSTKGGGLAEEYYQGKKYILSYSESKKTFVSGVMAGWACPRKVVTWLLENRSLSDLIEGRRKGRKRGNDWNESKVTTLEDGAAEFYQKCETITVKALSYAEERKEWVRTASSTNLKSDEDGIPCEAIMAITPSEEASAGMASSLKTPASVKLLFPSATGTALAEIEQQTDHCFKRPQYLAEALTHYSAQSRAVRSKGHLVLVGEIAMEHYVSDKVVKEAMFFGSHLVVGQKEGQPLSKTFATPKGLPPPRAPPPTEENRGGVDNVIALDRRIWVCCNHVSYAARSILTGLHESMNKDSRELEEAINRFAKEFEKGSQPKDQKERNVKWQQLFKSGAPKAFCDVFLAVIGAIAMDSDYFEAEQLMLQHYQDSERIFDIMKDREHLVFHKWSVGNEKIVTNELQITARLFTPRGPPAPNGFVAEPPILAPKGVSSLLPRSGPMNACAPWKDNVDDFAAVYEPLSKDGAFIPFRPRAPEDMQEPLSLERSLVRYVPVAPPRVRRLVSAVRSREALKQREMDRQVLPLADAKNVEDEYHEKCLDDAGPGYAVEIKQDVDTEAEDSEVSTAEVFNDARPTFRDYSRQAPDGCVHLIVPSKGPLYSHDEPPDFLQLPEPIKQRTAGAARVAAAARAWAAASAHSHPHGRQEQLPATARGVPSPQHAAIAEELNFRGPGPVPQFGTSARPSSPQADPGRQSQVETRQAVAGPAVLALRRMRNQMSALAEGRLPWHFSRDRQNEEAGAEHVPHPPQQPPSGQRRPLLPNLGRVVGSAAGTPAAPVQNQGSAADGLQMQSLVPAPPSQPKPTSNSANSRFWRRPWPRMNIMGTLGWGGSGGSSSGASSSQAPASSGAASSSAGPTLQGEQSRPGTQATNSVPGQRHAVQDPTPSSGSSAMASPP</sequence>
<feature type="compositionally biased region" description="Low complexity" evidence="1">
    <location>
        <begin position="1074"/>
        <end position="1087"/>
    </location>
</feature>
<dbReference type="OrthoDB" id="436157at2759"/>
<evidence type="ECO:0000256" key="1">
    <source>
        <dbReference type="SAM" id="MobiDB-lite"/>
    </source>
</evidence>
<feature type="compositionally biased region" description="Low complexity" evidence="1">
    <location>
        <begin position="943"/>
        <end position="952"/>
    </location>
</feature>
<dbReference type="Gene3D" id="1.10.1520.10">
    <property type="entry name" value="Ribonuclease III domain"/>
    <property type="match status" value="1"/>
</dbReference>
<feature type="compositionally biased region" description="Polar residues" evidence="1">
    <location>
        <begin position="869"/>
        <end position="890"/>
    </location>
</feature>
<feature type="compositionally biased region" description="Polar residues" evidence="1">
    <location>
        <begin position="1050"/>
        <end position="1065"/>
    </location>
</feature>
<feature type="compositionally biased region" description="Basic and acidic residues" evidence="1">
    <location>
        <begin position="925"/>
        <end position="936"/>
    </location>
</feature>
<dbReference type="InterPro" id="IPR036389">
    <property type="entry name" value="RNase_III_sf"/>
</dbReference>
<feature type="region of interest" description="Disordered" evidence="1">
    <location>
        <begin position="824"/>
        <end position="893"/>
    </location>
</feature>
<comment type="caution">
    <text evidence="2">The sequence shown here is derived from an EMBL/GenBank/DDBJ whole genome shotgun (WGS) entry which is preliminary data.</text>
</comment>
<feature type="compositionally biased region" description="Pro residues" evidence="1">
    <location>
        <begin position="437"/>
        <end position="447"/>
    </location>
</feature>
<protein>
    <submittedName>
        <fullName evidence="2">SEC14L1 protein</fullName>
    </submittedName>
</protein>
<dbReference type="GO" id="GO:0004525">
    <property type="term" value="F:ribonuclease III activity"/>
    <property type="evidence" value="ECO:0007669"/>
    <property type="project" value="InterPro"/>
</dbReference>
<dbReference type="Proteomes" id="UP000601435">
    <property type="component" value="Unassembled WGS sequence"/>
</dbReference>
<name>A0A812QIF4_9DINO</name>
<dbReference type="GO" id="GO:0006396">
    <property type="term" value="P:RNA processing"/>
    <property type="evidence" value="ECO:0007669"/>
    <property type="project" value="InterPro"/>
</dbReference>
<evidence type="ECO:0000313" key="3">
    <source>
        <dbReference type="Proteomes" id="UP000601435"/>
    </source>
</evidence>
<feature type="compositionally biased region" description="Low complexity" evidence="1">
    <location>
        <begin position="1027"/>
        <end position="1046"/>
    </location>
</feature>
<evidence type="ECO:0000313" key="2">
    <source>
        <dbReference type="EMBL" id="CAE7377329.1"/>
    </source>
</evidence>
<organism evidence="2 3">
    <name type="scientific">Symbiodinium necroappetens</name>
    <dbReference type="NCBI Taxonomy" id="1628268"/>
    <lineage>
        <taxon>Eukaryota</taxon>
        <taxon>Sar</taxon>
        <taxon>Alveolata</taxon>
        <taxon>Dinophyceae</taxon>
        <taxon>Suessiales</taxon>
        <taxon>Symbiodiniaceae</taxon>
        <taxon>Symbiodinium</taxon>
    </lineage>
</organism>
<dbReference type="AlphaFoldDB" id="A0A812QIF4"/>
<gene>
    <name evidence="2" type="primary">SEC14L1</name>
    <name evidence="2" type="ORF">SNEC2469_LOCUS10182</name>
</gene>
<keyword evidence="3" id="KW-1185">Reference proteome</keyword>